<feature type="transmembrane region" description="Helical" evidence="7">
    <location>
        <begin position="351"/>
        <end position="370"/>
    </location>
</feature>
<evidence type="ECO:0000313" key="9">
    <source>
        <dbReference type="EMBL" id="GGH66907.1"/>
    </source>
</evidence>
<dbReference type="PANTHER" id="PTHR42718:SF47">
    <property type="entry name" value="METHYL VIOLOGEN RESISTANCE PROTEIN SMVA"/>
    <property type="match status" value="1"/>
</dbReference>
<evidence type="ECO:0000256" key="6">
    <source>
        <dbReference type="ARBA" id="ARBA00023136"/>
    </source>
</evidence>
<dbReference type="GO" id="GO:0005886">
    <property type="term" value="C:plasma membrane"/>
    <property type="evidence" value="ECO:0007669"/>
    <property type="project" value="UniProtKB-SubCell"/>
</dbReference>
<keyword evidence="3" id="KW-1003">Cell membrane</keyword>
<dbReference type="PANTHER" id="PTHR42718">
    <property type="entry name" value="MAJOR FACILITATOR SUPERFAMILY MULTIDRUG TRANSPORTER MFSC"/>
    <property type="match status" value="1"/>
</dbReference>
<evidence type="ECO:0000256" key="4">
    <source>
        <dbReference type="ARBA" id="ARBA00022692"/>
    </source>
</evidence>
<evidence type="ECO:0000256" key="2">
    <source>
        <dbReference type="ARBA" id="ARBA00022448"/>
    </source>
</evidence>
<comment type="subcellular location">
    <subcellularLocation>
        <location evidence="1">Cell membrane</location>
        <topology evidence="1">Multi-pass membrane protein</topology>
    </subcellularLocation>
</comment>
<dbReference type="GO" id="GO:0022857">
    <property type="term" value="F:transmembrane transporter activity"/>
    <property type="evidence" value="ECO:0007669"/>
    <property type="project" value="InterPro"/>
</dbReference>
<feature type="transmembrane region" description="Helical" evidence="7">
    <location>
        <begin position="67"/>
        <end position="87"/>
    </location>
</feature>
<reference evidence="9 10" key="1">
    <citation type="journal article" date="2014" name="Int. J. Syst. Evol. Microbiol.">
        <title>Complete genome sequence of Corynebacterium casei LMG S-19264T (=DSM 44701T), isolated from a smear-ripened cheese.</title>
        <authorList>
            <consortium name="US DOE Joint Genome Institute (JGI-PGF)"/>
            <person name="Walter F."/>
            <person name="Albersmeier A."/>
            <person name="Kalinowski J."/>
            <person name="Ruckert C."/>
        </authorList>
    </citation>
    <scope>NUCLEOTIDE SEQUENCE [LARGE SCALE GENOMIC DNA]</scope>
    <source>
        <strain evidence="9 10">CCM 8669</strain>
    </source>
</reference>
<dbReference type="RefSeq" id="WP_188360385.1">
    <property type="nucleotide sequence ID" value="NZ_BMDC01000005.1"/>
</dbReference>
<evidence type="ECO:0000256" key="7">
    <source>
        <dbReference type="SAM" id="Phobius"/>
    </source>
</evidence>
<feature type="transmembrane region" description="Helical" evidence="7">
    <location>
        <begin position="248"/>
        <end position="265"/>
    </location>
</feature>
<feature type="transmembrane region" description="Helical" evidence="7">
    <location>
        <begin position="322"/>
        <end position="344"/>
    </location>
</feature>
<dbReference type="Pfam" id="PF07690">
    <property type="entry name" value="MFS_1"/>
    <property type="match status" value="1"/>
</dbReference>
<feature type="transmembrane region" description="Helical" evidence="7">
    <location>
        <begin position="157"/>
        <end position="180"/>
    </location>
</feature>
<dbReference type="Gene3D" id="1.20.1250.20">
    <property type="entry name" value="MFS general substrate transporter like domains"/>
    <property type="match status" value="1"/>
</dbReference>
<dbReference type="InterPro" id="IPR020846">
    <property type="entry name" value="MFS_dom"/>
</dbReference>
<dbReference type="Gene3D" id="1.20.1720.10">
    <property type="entry name" value="Multidrug resistance protein D"/>
    <property type="match status" value="1"/>
</dbReference>
<dbReference type="EMBL" id="BMDC01000005">
    <property type="protein sequence ID" value="GGH66907.1"/>
    <property type="molecule type" value="Genomic_DNA"/>
</dbReference>
<feature type="transmembrane region" description="Helical" evidence="7">
    <location>
        <begin position="285"/>
        <end position="307"/>
    </location>
</feature>
<organism evidence="9 10">
    <name type="scientific">Rothia aerolata</name>
    <dbReference type="NCBI Taxonomy" id="1812262"/>
    <lineage>
        <taxon>Bacteria</taxon>
        <taxon>Bacillati</taxon>
        <taxon>Actinomycetota</taxon>
        <taxon>Actinomycetes</taxon>
        <taxon>Micrococcales</taxon>
        <taxon>Micrococcaceae</taxon>
        <taxon>Rothia</taxon>
    </lineage>
</organism>
<keyword evidence="4 7" id="KW-0812">Transmembrane</keyword>
<keyword evidence="6 7" id="KW-0472">Membrane</keyword>
<dbReference type="AlphaFoldDB" id="A0A917IYA5"/>
<evidence type="ECO:0000256" key="5">
    <source>
        <dbReference type="ARBA" id="ARBA00022989"/>
    </source>
</evidence>
<keyword evidence="5 7" id="KW-1133">Transmembrane helix</keyword>
<evidence type="ECO:0000259" key="8">
    <source>
        <dbReference type="PROSITE" id="PS50850"/>
    </source>
</evidence>
<dbReference type="PROSITE" id="PS50850">
    <property type="entry name" value="MFS"/>
    <property type="match status" value="1"/>
</dbReference>
<keyword evidence="2" id="KW-0813">Transport</keyword>
<feature type="transmembrane region" description="Helical" evidence="7">
    <location>
        <begin position="124"/>
        <end position="145"/>
    </location>
</feature>
<evidence type="ECO:0000256" key="3">
    <source>
        <dbReference type="ARBA" id="ARBA00022475"/>
    </source>
</evidence>
<dbReference type="CDD" id="cd17321">
    <property type="entry name" value="MFS_MMR_MDR_like"/>
    <property type="match status" value="1"/>
</dbReference>
<feature type="transmembrane region" description="Helical" evidence="7">
    <location>
        <begin position="99"/>
        <end position="118"/>
    </location>
</feature>
<name>A0A917IYA5_9MICC</name>
<dbReference type="InterPro" id="IPR011701">
    <property type="entry name" value="MFS"/>
</dbReference>
<comment type="caution">
    <text evidence="9">The sequence shown here is derived from an EMBL/GenBank/DDBJ whole genome shotgun (WGS) entry which is preliminary data.</text>
</comment>
<feature type="transmembrane region" description="Helical" evidence="7">
    <location>
        <begin position="491"/>
        <end position="513"/>
    </location>
</feature>
<sequence length="525" mass="54457">MPLTAPIPVVNPNPDPVRYTGQAKTTPRQRWSALAVLMLPVLLVSIDNTVLSFAIPKIAQALEPTGLQQLWIIDAYSLVLAGLLVPMGSIGDRIGRKKLLIIGSTGFAAVSALAAFAPSAEWLIVARAGLGFFGAMLMPSTLSLIRNIFLNPNERRTALAIWAAGFGSGAALGPVVGGFILEHFSWGAVFMMAVPVLIPFLLLAPFLIPESKDPSPGPVDPVSIGLVMVAMTSLTFAIKHVAKEGLDVAFFISALLGLVLGYFFVRRQLGRETPMLDVRLFTNKVFTGAISANLLAMMSMVGFIYFVSQHLQLVSGMSAMEAGLFLVPGTLVTMVAGLLVVRLVPKIHPAYLVAGGMLLNALAYGLVVVLGGESNAVLMVAFLILGLGVGMSETLSNDLMLSSVKPEKAGAASAISETSYETGAVMGTAVLGGILTAAYSASIALPTGLSEAQAYSASETLGGATRVAEEVGGSLGASLLDAAAHAFDSGVVITAAISAVLMLATAGMAFLMLRGADPHAEPAEH</sequence>
<protein>
    <submittedName>
        <fullName evidence="9">MFS transporter</fullName>
    </submittedName>
</protein>
<dbReference type="Proteomes" id="UP000600171">
    <property type="component" value="Unassembled WGS sequence"/>
</dbReference>
<gene>
    <name evidence="9" type="ORF">GCM10007359_21510</name>
</gene>
<feature type="transmembrane region" description="Helical" evidence="7">
    <location>
        <begin position="376"/>
        <end position="395"/>
    </location>
</feature>
<proteinExistence type="predicted"/>
<dbReference type="SUPFAM" id="SSF103473">
    <property type="entry name" value="MFS general substrate transporter"/>
    <property type="match status" value="1"/>
</dbReference>
<keyword evidence="10" id="KW-1185">Reference proteome</keyword>
<feature type="transmembrane region" description="Helical" evidence="7">
    <location>
        <begin position="34"/>
        <end position="55"/>
    </location>
</feature>
<evidence type="ECO:0000256" key="1">
    <source>
        <dbReference type="ARBA" id="ARBA00004651"/>
    </source>
</evidence>
<dbReference type="InterPro" id="IPR036259">
    <property type="entry name" value="MFS_trans_sf"/>
</dbReference>
<feature type="domain" description="Major facilitator superfamily (MFS) profile" evidence="8">
    <location>
        <begin position="33"/>
        <end position="507"/>
    </location>
</feature>
<evidence type="ECO:0000313" key="10">
    <source>
        <dbReference type="Proteomes" id="UP000600171"/>
    </source>
</evidence>
<feature type="transmembrane region" description="Helical" evidence="7">
    <location>
        <begin position="221"/>
        <end position="242"/>
    </location>
</feature>
<accession>A0A917IYA5</accession>
<feature type="transmembrane region" description="Helical" evidence="7">
    <location>
        <begin position="186"/>
        <end position="209"/>
    </location>
</feature>